<dbReference type="AlphaFoldDB" id="A0A562SE62"/>
<dbReference type="InterPro" id="IPR024078">
    <property type="entry name" value="LmbE-like_dom_sf"/>
</dbReference>
<reference evidence="1 2" key="1">
    <citation type="journal article" date="2015" name="Stand. Genomic Sci.">
        <title>Genomic Encyclopedia of Bacterial and Archaeal Type Strains, Phase III: the genomes of soil and plant-associated and newly described type strains.</title>
        <authorList>
            <person name="Whitman W.B."/>
            <person name="Woyke T."/>
            <person name="Klenk H.P."/>
            <person name="Zhou Y."/>
            <person name="Lilburn T.G."/>
            <person name="Beck B.J."/>
            <person name="De Vos P."/>
            <person name="Vandamme P."/>
            <person name="Eisen J.A."/>
            <person name="Garrity G."/>
            <person name="Hugenholtz P."/>
            <person name="Kyrpides N.C."/>
        </authorList>
    </citation>
    <scope>NUCLEOTIDE SEQUENCE [LARGE SCALE GENOMIC DNA]</scope>
    <source>
        <strain evidence="1 2">CGMCC 1.7271</strain>
    </source>
</reference>
<evidence type="ECO:0000313" key="2">
    <source>
        <dbReference type="Proteomes" id="UP000316167"/>
    </source>
</evidence>
<comment type="caution">
    <text evidence="1">The sequence shown here is derived from an EMBL/GenBank/DDBJ whole genome shotgun (WGS) entry which is preliminary data.</text>
</comment>
<dbReference type="Proteomes" id="UP000316167">
    <property type="component" value="Unassembled WGS sequence"/>
</dbReference>
<dbReference type="Pfam" id="PF02585">
    <property type="entry name" value="PIG-L"/>
    <property type="match status" value="1"/>
</dbReference>
<dbReference type="SUPFAM" id="SSF102588">
    <property type="entry name" value="LmbE-like"/>
    <property type="match status" value="1"/>
</dbReference>
<name>A0A562SE62_9BACT</name>
<accession>A0A562SE62</accession>
<proteinExistence type="predicted"/>
<keyword evidence="2" id="KW-1185">Reference proteome</keyword>
<evidence type="ECO:0000313" key="1">
    <source>
        <dbReference type="EMBL" id="TWI79502.1"/>
    </source>
</evidence>
<dbReference type="Gene3D" id="3.40.50.10320">
    <property type="entry name" value="LmbE-like"/>
    <property type="match status" value="1"/>
</dbReference>
<dbReference type="EMBL" id="VLLE01000006">
    <property type="protein sequence ID" value="TWI79502.1"/>
    <property type="molecule type" value="Genomic_DNA"/>
</dbReference>
<gene>
    <name evidence="1" type="ORF">IQ13_3907</name>
</gene>
<dbReference type="PANTHER" id="PTHR12993:SF11">
    <property type="entry name" value="N-ACETYLGLUCOSAMINYL-PHOSPHATIDYLINOSITOL DE-N-ACETYLASE"/>
    <property type="match status" value="1"/>
</dbReference>
<organism evidence="1 2">
    <name type="scientific">Lacibacter cauensis</name>
    <dbReference type="NCBI Taxonomy" id="510947"/>
    <lineage>
        <taxon>Bacteria</taxon>
        <taxon>Pseudomonadati</taxon>
        <taxon>Bacteroidota</taxon>
        <taxon>Chitinophagia</taxon>
        <taxon>Chitinophagales</taxon>
        <taxon>Chitinophagaceae</taxon>
        <taxon>Lacibacter</taxon>
    </lineage>
</organism>
<protein>
    <submittedName>
        <fullName evidence="1">LmbE family N-acetylglucosaminyl deacetylase</fullName>
    </submittedName>
</protein>
<dbReference type="GO" id="GO:0016811">
    <property type="term" value="F:hydrolase activity, acting on carbon-nitrogen (but not peptide) bonds, in linear amides"/>
    <property type="evidence" value="ECO:0007669"/>
    <property type="project" value="TreeGrafter"/>
</dbReference>
<dbReference type="InterPro" id="IPR003737">
    <property type="entry name" value="GlcNAc_PI_deacetylase-related"/>
</dbReference>
<dbReference type="PANTHER" id="PTHR12993">
    <property type="entry name" value="N-ACETYLGLUCOSAMINYL-PHOSPHATIDYLINOSITOL DE-N-ACETYLASE-RELATED"/>
    <property type="match status" value="1"/>
</dbReference>
<sequence length="286" mass="32705">MNFANLSAYKVSELLFNNCGATLNNFKVDHMQYIISFFLLIAFCSSDHNSQDRNKTLLAIFPHPDDESAVAEVLIKYADLGYNVQLIIATDGKDRTRVTKIPPGDSLGTLRKDETRCACKIMGITEPIFLGIDRLDTRIGTGKFFGEYKKFLLKLKDEIVRIDPDFILTFGPDGDTHHSEHTVCGAAVTELLLAEGWVEKYPLYYVAWTKEQGEQFDLGYVNEKYFNVKINYTQEQENKALEIMPCYVTQYLPAELAEDRKKKLEDKSNTIHFRQLAVKKGLTDRF</sequence>